<accession>A0A2M9W937</accession>
<proteinExistence type="predicted"/>
<dbReference type="EMBL" id="PIQI01000026">
    <property type="protein sequence ID" value="PJZ04051.1"/>
    <property type="molecule type" value="Genomic_DNA"/>
</dbReference>
<gene>
    <name evidence="3" type="ORF">PRCB_00445</name>
    <name evidence="2" type="ORF">PRCB_11150</name>
    <name evidence="1" type="ORF">PRCB_18510</name>
</gene>
<evidence type="ECO:0000313" key="4">
    <source>
        <dbReference type="Proteomes" id="UP000232062"/>
    </source>
</evidence>
<organism evidence="1 4">
    <name type="scientific">Pantoea rodasii</name>
    <dbReference type="NCBI Taxonomy" id="1076549"/>
    <lineage>
        <taxon>Bacteria</taxon>
        <taxon>Pseudomonadati</taxon>
        <taxon>Pseudomonadota</taxon>
        <taxon>Gammaproteobacteria</taxon>
        <taxon>Enterobacterales</taxon>
        <taxon>Erwiniaceae</taxon>
        <taxon>Pantoea</taxon>
    </lineage>
</organism>
<dbReference type="AlphaFoldDB" id="A0A2M9W937"/>
<feature type="non-terminal residue" evidence="1">
    <location>
        <position position="1"/>
    </location>
</feature>
<comment type="caution">
    <text evidence="1">The sequence shown here is derived from an EMBL/GenBank/DDBJ whole genome shotgun (WGS) entry which is preliminary data.</text>
</comment>
<evidence type="ECO:0000313" key="3">
    <source>
        <dbReference type="EMBL" id="PJZ07504.1"/>
    </source>
</evidence>
<evidence type="ECO:0000313" key="1">
    <source>
        <dbReference type="EMBL" id="PJZ04051.1"/>
    </source>
</evidence>
<name>A0A2M9W937_9GAMM</name>
<protein>
    <submittedName>
        <fullName evidence="1">Arsenate reductase</fullName>
    </submittedName>
</protein>
<dbReference type="EMBL" id="PIQI01000016">
    <property type="protein sequence ID" value="PJZ05478.1"/>
    <property type="molecule type" value="Genomic_DNA"/>
</dbReference>
<sequence>LYVFNFNEKFSPLHGFIKNG</sequence>
<keyword evidence="4" id="KW-1185">Reference proteome</keyword>
<dbReference type="Proteomes" id="UP000232062">
    <property type="component" value="Unassembled WGS sequence"/>
</dbReference>
<reference evidence="1 4" key="1">
    <citation type="submission" date="2017-11" db="EMBL/GenBank/DDBJ databases">
        <title>The genome sequence of Pantoea rodasii DSM 26611.</title>
        <authorList>
            <person name="Gao J."/>
            <person name="Mao X."/>
            <person name="Sun J."/>
        </authorList>
    </citation>
    <scope>NUCLEOTIDE SEQUENCE [LARGE SCALE GENOMIC DNA]</scope>
    <source>
        <strain evidence="1 4">DSM 26611</strain>
    </source>
</reference>
<evidence type="ECO:0000313" key="2">
    <source>
        <dbReference type="EMBL" id="PJZ05478.1"/>
    </source>
</evidence>
<dbReference type="EMBL" id="PIQI01000003">
    <property type="protein sequence ID" value="PJZ07504.1"/>
    <property type="molecule type" value="Genomic_DNA"/>
</dbReference>